<keyword evidence="3" id="KW-1185">Reference proteome</keyword>
<dbReference type="Proteomes" id="UP000565785">
    <property type="component" value="Unassembled WGS sequence"/>
</dbReference>
<reference evidence="2 3" key="1">
    <citation type="submission" date="2019-09" db="EMBL/GenBank/DDBJ databases">
        <title>Bird 10,000 Genomes (B10K) Project - Family phase.</title>
        <authorList>
            <person name="Zhang G."/>
        </authorList>
    </citation>
    <scope>NUCLEOTIDE SEQUENCE [LARGE SCALE GENOMIC DNA]</scope>
    <source>
        <strain evidence="2">B10K-DU-002-35</strain>
        <tissue evidence="2">Muscle</tissue>
    </source>
</reference>
<dbReference type="PROSITE" id="PS50878">
    <property type="entry name" value="RT_POL"/>
    <property type="match status" value="1"/>
</dbReference>
<name>A0A7L1NN41_RHICY</name>
<dbReference type="Pfam" id="PF00078">
    <property type="entry name" value="RVT_1"/>
    <property type="match status" value="1"/>
</dbReference>
<organism evidence="2 3">
    <name type="scientific">Rhinopomastus cyanomelas</name>
    <name type="common">Common scimitarbill</name>
    <dbReference type="NCBI Taxonomy" id="113115"/>
    <lineage>
        <taxon>Eukaryota</taxon>
        <taxon>Metazoa</taxon>
        <taxon>Chordata</taxon>
        <taxon>Craniata</taxon>
        <taxon>Vertebrata</taxon>
        <taxon>Euteleostomi</taxon>
        <taxon>Archelosauria</taxon>
        <taxon>Archosauria</taxon>
        <taxon>Dinosauria</taxon>
        <taxon>Saurischia</taxon>
        <taxon>Theropoda</taxon>
        <taxon>Coelurosauria</taxon>
        <taxon>Aves</taxon>
        <taxon>Neognathae</taxon>
        <taxon>Neoaves</taxon>
        <taxon>Telluraves</taxon>
        <taxon>Coraciimorphae</taxon>
        <taxon>Bucerotiformes</taxon>
        <taxon>Rhinopomastidae</taxon>
        <taxon>Rhinopomastus</taxon>
    </lineage>
</organism>
<dbReference type="InterPro" id="IPR000477">
    <property type="entry name" value="RT_dom"/>
</dbReference>
<evidence type="ECO:0000259" key="1">
    <source>
        <dbReference type="PROSITE" id="PS50878"/>
    </source>
</evidence>
<dbReference type="EMBL" id="VXBP01007250">
    <property type="protein sequence ID" value="NXO00364.1"/>
    <property type="molecule type" value="Genomic_DNA"/>
</dbReference>
<protein>
    <submittedName>
        <fullName evidence="2">RTJK polymerase</fullName>
    </submittedName>
</protein>
<evidence type="ECO:0000313" key="3">
    <source>
        <dbReference type="Proteomes" id="UP000565785"/>
    </source>
</evidence>
<accession>A0A7L1NN41</accession>
<proteinExistence type="predicted"/>
<evidence type="ECO:0000313" key="2">
    <source>
        <dbReference type="EMBL" id="NXO00364.1"/>
    </source>
</evidence>
<dbReference type="OrthoDB" id="416454at2759"/>
<feature type="domain" description="Reverse transcriptase" evidence="1">
    <location>
        <begin position="1"/>
        <end position="78"/>
    </location>
</feature>
<feature type="non-terminal residue" evidence="2">
    <location>
        <position position="1"/>
    </location>
</feature>
<dbReference type="AlphaFoldDB" id="A0A7L1NN41"/>
<sequence>GCREAFDTVPRSKLLAKLSAHGLDGNTLCWVRNWLEGRAQRVVVNGATSSWRPVTSGVPQGSVLGPILFNIFIDDLDE</sequence>
<feature type="non-terminal residue" evidence="2">
    <location>
        <position position="78"/>
    </location>
</feature>
<comment type="caution">
    <text evidence="2">The sequence shown here is derived from an EMBL/GenBank/DDBJ whole genome shotgun (WGS) entry which is preliminary data.</text>
</comment>
<gene>
    <name evidence="2" type="primary">Pol_4</name>
    <name evidence="2" type="ORF">RHICYA_R15809</name>
</gene>
<dbReference type="PANTHER" id="PTHR33332">
    <property type="entry name" value="REVERSE TRANSCRIPTASE DOMAIN-CONTAINING PROTEIN"/>
    <property type="match status" value="1"/>
</dbReference>